<sequence>MKIRIRGNSIRYRLDKTDIASLQEQQQVEEITRIGAGTLHFSIHAKAGEPSIVMNANKVQLFLPADQVSTWTSTEQVGFKHELPNADGSVLHLLIEKDFKCLTERDEDESQAFNNPAQSC</sequence>
<proteinExistence type="predicted"/>
<dbReference type="Proteomes" id="UP000183788">
    <property type="component" value="Unassembled WGS sequence"/>
</dbReference>
<evidence type="ECO:0000313" key="4">
    <source>
        <dbReference type="Proteomes" id="UP001326715"/>
    </source>
</evidence>
<evidence type="ECO:0000313" key="3">
    <source>
        <dbReference type="Proteomes" id="UP000183788"/>
    </source>
</evidence>
<dbReference type="InterPro" id="IPR053825">
    <property type="entry name" value="DUF7009"/>
</dbReference>
<accession>A0A1K1SDY1</accession>
<reference evidence="2 4" key="2">
    <citation type="submission" date="2023-11" db="EMBL/GenBank/DDBJ databases">
        <title>MicrobeMod: A computational toolkit for identifying prokaryotic methylation and restriction-modification with nanopore sequencing.</title>
        <authorList>
            <person name="Crits-Christoph A."/>
            <person name="Kang S.C."/>
            <person name="Lee H."/>
            <person name="Ostrov N."/>
        </authorList>
    </citation>
    <scope>NUCLEOTIDE SEQUENCE [LARGE SCALE GENOMIC DNA]</scope>
    <source>
        <strain evidence="2 4">ATCC 23090</strain>
    </source>
</reference>
<organism evidence="1 3">
    <name type="scientific">Chitinophaga sancti</name>
    <dbReference type="NCBI Taxonomy" id="1004"/>
    <lineage>
        <taxon>Bacteria</taxon>
        <taxon>Pseudomonadati</taxon>
        <taxon>Bacteroidota</taxon>
        <taxon>Chitinophagia</taxon>
        <taxon>Chitinophagales</taxon>
        <taxon>Chitinophagaceae</taxon>
        <taxon>Chitinophaga</taxon>
    </lineage>
</organism>
<protein>
    <submittedName>
        <fullName evidence="1">Uncharacterized protein</fullName>
    </submittedName>
</protein>
<evidence type="ECO:0000313" key="2">
    <source>
        <dbReference type="EMBL" id="WQG87890.1"/>
    </source>
</evidence>
<dbReference type="Pfam" id="PF22668">
    <property type="entry name" value="DUF7009"/>
    <property type="match status" value="1"/>
</dbReference>
<dbReference type="AlphaFoldDB" id="A0A1K1SDY1"/>
<dbReference type="EMBL" id="CP140154">
    <property type="protein sequence ID" value="WQG87890.1"/>
    <property type="molecule type" value="Genomic_DNA"/>
</dbReference>
<dbReference type="Proteomes" id="UP001326715">
    <property type="component" value="Chromosome"/>
</dbReference>
<evidence type="ECO:0000313" key="1">
    <source>
        <dbReference type="EMBL" id="SFW82595.1"/>
    </source>
</evidence>
<dbReference type="RefSeq" id="WP_072364277.1">
    <property type="nucleotide sequence ID" value="NZ_CP139972.1"/>
</dbReference>
<dbReference type="EMBL" id="FPIZ01000021">
    <property type="protein sequence ID" value="SFW82595.1"/>
    <property type="molecule type" value="Genomic_DNA"/>
</dbReference>
<dbReference type="OrthoDB" id="7060517at2"/>
<reference evidence="1 3" key="1">
    <citation type="submission" date="2016-11" db="EMBL/GenBank/DDBJ databases">
        <authorList>
            <person name="Jaros S."/>
            <person name="Januszkiewicz K."/>
            <person name="Wedrychowicz H."/>
        </authorList>
    </citation>
    <scope>NUCLEOTIDE SEQUENCE [LARGE SCALE GENOMIC DNA]</scope>
    <source>
        <strain evidence="1 3">DSM 784</strain>
    </source>
</reference>
<gene>
    <name evidence="1" type="ORF">SAMN05661012_05266</name>
    <name evidence="2" type="ORF">SR876_23465</name>
</gene>
<keyword evidence="4" id="KW-1185">Reference proteome</keyword>
<name>A0A1K1SDY1_9BACT</name>
<dbReference type="STRING" id="1004.SAMN05661012_05266"/>